<reference evidence="1" key="1">
    <citation type="submission" date="2021-05" db="EMBL/GenBank/DDBJ databases">
        <authorList>
            <person name="Alioto T."/>
            <person name="Alioto T."/>
            <person name="Gomez Garrido J."/>
        </authorList>
    </citation>
    <scope>NUCLEOTIDE SEQUENCE</scope>
</reference>
<protein>
    <submittedName>
        <fullName evidence="1">Uncharacterized protein</fullName>
    </submittedName>
</protein>
<organism evidence="1">
    <name type="scientific">Cacopsylla melanoneura</name>
    <dbReference type="NCBI Taxonomy" id="428564"/>
    <lineage>
        <taxon>Eukaryota</taxon>
        <taxon>Metazoa</taxon>
        <taxon>Ecdysozoa</taxon>
        <taxon>Arthropoda</taxon>
        <taxon>Hexapoda</taxon>
        <taxon>Insecta</taxon>
        <taxon>Pterygota</taxon>
        <taxon>Neoptera</taxon>
        <taxon>Paraneoptera</taxon>
        <taxon>Hemiptera</taxon>
        <taxon>Sternorrhyncha</taxon>
        <taxon>Psylloidea</taxon>
        <taxon>Psyllidae</taxon>
        <taxon>Psyllinae</taxon>
        <taxon>Cacopsylla</taxon>
    </lineage>
</organism>
<dbReference type="Pfam" id="PF24664">
    <property type="entry name" value="Monjiviricetes_fusion"/>
    <property type="match status" value="1"/>
</dbReference>
<accession>A0A8D9B5M3</accession>
<dbReference type="AlphaFoldDB" id="A0A8D9B5M3"/>
<dbReference type="EMBL" id="HBUF01612483">
    <property type="protein sequence ID" value="CAG6779044.1"/>
    <property type="molecule type" value="Transcribed_RNA"/>
</dbReference>
<proteinExistence type="predicted"/>
<sequence length="106" mass="12304">MSCQFCIIMRLGLCLPGPRTIILTKVGKLVPCSPLLKPLYFFSDSWYSQEGYGLVKSFSPQELKDDPIEYHFEPLQGLAESGLVVSRFFFFFFFFKFFNLEVFITC</sequence>
<dbReference type="EMBL" id="HBUF01612482">
    <property type="protein sequence ID" value="CAG6779041.1"/>
    <property type="molecule type" value="Transcribed_RNA"/>
</dbReference>
<name>A0A8D9B5M3_9HEMI</name>
<evidence type="ECO:0000313" key="1">
    <source>
        <dbReference type="EMBL" id="CAG6779044.1"/>
    </source>
</evidence>